<dbReference type="EMBL" id="UPSH01000001">
    <property type="protein sequence ID" value="VBB18801.1"/>
    <property type="molecule type" value="Genomic_DNA"/>
</dbReference>
<dbReference type="SMART" id="SM00220">
    <property type="entry name" value="S_TKc"/>
    <property type="match status" value="1"/>
</dbReference>
<name>A0A5K0UAY4_9VIRU</name>
<evidence type="ECO:0000313" key="3">
    <source>
        <dbReference type="EMBL" id="VBB18801.1"/>
    </source>
</evidence>
<evidence type="ECO:0000313" key="4">
    <source>
        <dbReference type="Proteomes" id="UP000594342"/>
    </source>
</evidence>
<dbReference type="InterPro" id="IPR053235">
    <property type="entry name" value="Ser_Thr_kinase"/>
</dbReference>
<comment type="caution">
    <text evidence="3">The sequence shown here is derived from an EMBL/GenBank/DDBJ whole genome shotgun (WGS) entry which is preliminary data.</text>
</comment>
<dbReference type="Proteomes" id="UP000594342">
    <property type="component" value="Unassembled WGS sequence"/>
</dbReference>
<feature type="compositionally biased region" description="Basic and acidic residues" evidence="1">
    <location>
        <begin position="1"/>
        <end position="12"/>
    </location>
</feature>
<feature type="region of interest" description="Disordered" evidence="1">
    <location>
        <begin position="1"/>
        <end position="55"/>
    </location>
</feature>
<feature type="domain" description="Protein kinase" evidence="2">
    <location>
        <begin position="167"/>
        <end position="511"/>
    </location>
</feature>
<dbReference type="PANTHER" id="PTHR24361">
    <property type="entry name" value="MITOGEN-ACTIVATED KINASE KINASE KINASE"/>
    <property type="match status" value="1"/>
</dbReference>
<evidence type="ECO:0000256" key="1">
    <source>
        <dbReference type="SAM" id="MobiDB-lite"/>
    </source>
</evidence>
<evidence type="ECO:0000259" key="2">
    <source>
        <dbReference type="PROSITE" id="PS50011"/>
    </source>
</evidence>
<organism evidence="3 4">
    <name type="scientific">Yasminevirus sp. GU-2018</name>
    <dbReference type="NCBI Taxonomy" id="2420051"/>
    <lineage>
        <taxon>Viruses</taxon>
        <taxon>Varidnaviria</taxon>
        <taxon>Bamfordvirae</taxon>
        <taxon>Nucleocytoviricota</taxon>
        <taxon>Megaviricetes</taxon>
        <taxon>Imitervirales</taxon>
        <taxon>Mimiviridae</taxon>
        <taxon>Klosneuvirinae</taxon>
        <taxon>Yasminevirus</taxon>
        <taxon>Yasminevirus saudimassiliense</taxon>
    </lineage>
</organism>
<dbReference type="PROSITE" id="PS00108">
    <property type="entry name" value="PROTEIN_KINASE_ST"/>
    <property type="match status" value="1"/>
</dbReference>
<accession>A0A5K0UAY4</accession>
<proteinExistence type="predicted"/>
<keyword evidence="3" id="KW-0723">Serine/threonine-protein kinase</keyword>
<protein>
    <submittedName>
        <fullName evidence="3">Serine/threonine protein kinase</fullName>
    </submittedName>
</protein>
<keyword evidence="3" id="KW-0808">Transferase</keyword>
<dbReference type="InterPro" id="IPR000719">
    <property type="entry name" value="Prot_kinase_dom"/>
</dbReference>
<dbReference type="PROSITE" id="PS50011">
    <property type="entry name" value="PROTEIN_KINASE_DOM"/>
    <property type="match status" value="1"/>
</dbReference>
<dbReference type="SUPFAM" id="SSF56112">
    <property type="entry name" value="Protein kinase-like (PK-like)"/>
    <property type="match status" value="1"/>
</dbReference>
<keyword evidence="3" id="KW-0418">Kinase</keyword>
<dbReference type="InterPro" id="IPR011009">
    <property type="entry name" value="Kinase-like_dom_sf"/>
</dbReference>
<dbReference type="Pfam" id="PF00069">
    <property type="entry name" value="Pkinase"/>
    <property type="match status" value="1"/>
</dbReference>
<reference evidence="3 4" key="1">
    <citation type="submission" date="2018-10" db="EMBL/GenBank/DDBJ databases">
        <authorList>
            <consortium name="IHU Genomes"/>
        </authorList>
    </citation>
    <scope>NUCLEOTIDE SEQUENCE [LARGE SCALE GENOMIC DNA]</scope>
    <source>
        <strain evidence="3 4">A1</strain>
    </source>
</reference>
<dbReference type="InterPro" id="IPR008271">
    <property type="entry name" value="Ser/Thr_kinase_AS"/>
</dbReference>
<keyword evidence="4" id="KW-1185">Reference proteome</keyword>
<gene>
    <name evidence="3" type="ORF">YASMINEVIRUS_1333</name>
</gene>
<dbReference type="Gene3D" id="1.10.510.10">
    <property type="entry name" value="Transferase(Phosphotransferase) domain 1"/>
    <property type="match status" value="1"/>
</dbReference>
<feature type="compositionally biased region" description="Low complexity" evidence="1">
    <location>
        <begin position="37"/>
        <end position="49"/>
    </location>
</feature>
<dbReference type="GO" id="GO:0004674">
    <property type="term" value="F:protein serine/threonine kinase activity"/>
    <property type="evidence" value="ECO:0007669"/>
    <property type="project" value="UniProtKB-KW"/>
</dbReference>
<dbReference type="GO" id="GO:0005524">
    <property type="term" value="F:ATP binding"/>
    <property type="evidence" value="ECO:0007669"/>
    <property type="project" value="InterPro"/>
</dbReference>
<sequence length="519" mass="58794">MNNETVNKDPDSCGKISENGANSALKGNITSDDRSTEWSSEVTSEVTNETTDKSSDLCTDQSSDFTVSQCSKVDKMHILIEPYVDLRTAEDLGIPQSIEELNKAVFERTCDICTKKKTIDSILEGVREVFSTNDPKLIDTILKRTERDRYVLSVKNRSDKTLLITIHKMISNISSGGESPGIHFGIFTVHDQDTTDVDVSTIEKSLDTNDRNDINDTTDTCVNKYGLCAIKVLLQGGGVNEQSIVKSFKNCGLNKDDRIVKNITIFESDHRTYVVNEFIDGHSLDDVLLEHKELLTGALIREIVHSAYLGLRRLHKNGYLHLDIKPGNIMIFNSQLFKTDTDTTYDLKRSDFVKIIDFGKSMKFNSNKKERELNTDINNLKPQFIKNVFSTPAYVSPNVIVGEEHENISSEEELFRFGILCDLWSFGMTIYELYTGLAYYDKDKSGKIGKIITSMMKDFKRKTDMDVAKLIEQKEEYQIDDATLSAVKLCLIYRSFNSNTVEQCIKIEEELDKIFGLMC</sequence>